<protein>
    <submittedName>
        <fullName evidence="1">DUF4829 domain-containing protein</fullName>
    </submittedName>
</protein>
<dbReference type="AlphaFoldDB" id="A0A6B3R7E0"/>
<evidence type="ECO:0000313" key="1">
    <source>
        <dbReference type="EMBL" id="NEV93424.1"/>
    </source>
</evidence>
<name>A0A6B3R7E0_9FLAO</name>
<dbReference type="SUPFAM" id="SSF54427">
    <property type="entry name" value="NTF2-like"/>
    <property type="match status" value="1"/>
</dbReference>
<dbReference type="Gene3D" id="3.10.450.50">
    <property type="match status" value="1"/>
</dbReference>
<comment type="caution">
    <text evidence="1">The sequence shown here is derived from an EMBL/GenBank/DDBJ whole genome shotgun (WGS) entry which is preliminary data.</text>
</comment>
<gene>
    <name evidence="1" type="ORF">G3567_04575</name>
</gene>
<dbReference type="EMBL" id="JAAIKD010000002">
    <property type="protein sequence ID" value="NEV93424.1"/>
    <property type="molecule type" value="Genomic_DNA"/>
</dbReference>
<accession>A0A6B3R7E0</accession>
<keyword evidence="2" id="KW-1185">Reference proteome</keyword>
<reference evidence="1 2" key="1">
    <citation type="submission" date="2020-02" db="EMBL/GenBank/DDBJ databases">
        <title>Flavobacteriaceae Psychroflexus bacterium YR1-1, complete genome.</title>
        <authorList>
            <person name="Li Y."/>
            <person name="Wu S."/>
        </authorList>
    </citation>
    <scope>NUCLEOTIDE SEQUENCE [LARGE SCALE GENOMIC DNA]</scope>
    <source>
        <strain evidence="1 2">YR1-1</strain>
    </source>
</reference>
<dbReference type="Proteomes" id="UP000478505">
    <property type="component" value="Unassembled WGS sequence"/>
</dbReference>
<proteinExistence type="predicted"/>
<sequence>MQAQTAGEVVDAFFEALNAKNHQSLDAICLDDMQLHTLSLAGDIVLNSQSKQGFIDAIKSIPRETKIFEEIISEEALVTEYLAQYTMPYAFYVNGTLSHTGTNVITLLKTKEGWRISYIADTRKKS</sequence>
<organism evidence="1 2">
    <name type="scientific">Psychroflexus aurantiacus</name>
    <dbReference type="NCBI Taxonomy" id="2709310"/>
    <lineage>
        <taxon>Bacteria</taxon>
        <taxon>Pseudomonadati</taxon>
        <taxon>Bacteroidota</taxon>
        <taxon>Flavobacteriia</taxon>
        <taxon>Flavobacteriales</taxon>
        <taxon>Flavobacteriaceae</taxon>
        <taxon>Psychroflexus</taxon>
    </lineage>
</organism>
<dbReference type="InterPro" id="IPR032710">
    <property type="entry name" value="NTF2-like_dom_sf"/>
</dbReference>
<evidence type="ECO:0000313" key="2">
    <source>
        <dbReference type="Proteomes" id="UP000478505"/>
    </source>
</evidence>